<keyword evidence="1" id="KW-1133">Transmembrane helix</keyword>
<gene>
    <name evidence="2" type="ORF">OL599_16705</name>
</gene>
<name>A0AA42CIS4_9PROT</name>
<accession>A0AA42CIS4</accession>
<dbReference type="AlphaFoldDB" id="A0AA42CIS4"/>
<protein>
    <recommendedName>
        <fullName evidence="4">DUF4239 domain-containing protein</fullName>
    </recommendedName>
</protein>
<evidence type="ECO:0000256" key="1">
    <source>
        <dbReference type="SAM" id="Phobius"/>
    </source>
</evidence>
<sequence>MDGPTTGVAVFACLFSSAVAGLIAHARLPAKLLTRRATTAIRRSVWIVAMMAALMLALLTVQLKTHFDSASRDVRNFSSQIVALDRTLRQLGPEADPARSLLFRYSARIMKDVWPQTHPKLGPADTHATKLFGELERAIGDLESPDARMRDLEVAAMAQLHEIARARWNLGDRDATQLSPWLVSFLVLWLMLTFGSLSLSAPRSPLVMGALFLCALALSSEVFLTVEFADPYVGLIIVSSEPVQNALFALSE</sequence>
<feature type="transmembrane region" description="Helical" evidence="1">
    <location>
        <begin position="178"/>
        <end position="199"/>
    </location>
</feature>
<keyword evidence="1" id="KW-0812">Transmembrane</keyword>
<feature type="transmembrane region" description="Helical" evidence="1">
    <location>
        <begin position="206"/>
        <end position="226"/>
    </location>
</feature>
<keyword evidence="1" id="KW-0472">Membrane</keyword>
<evidence type="ECO:0008006" key="4">
    <source>
        <dbReference type="Google" id="ProtNLM"/>
    </source>
</evidence>
<reference evidence="2" key="2">
    <citation type="submission" date="2022-10" db="EMBL/GenBank/DDBJ databases">
        <authorList>
            <person name="Trinh H.N."/>
        </authorList>
    </citation>
    <scope>NUCLEOTIDE SEQUENCE</scope>
    <source>
        <strain evidence="2">RN2-1</strain>
    </source>
</reference>
<dbReference type="Pfam" id="PF14023">
    <property type="entry name" value="Bestrophin-like"/>
    <property type="match status" value="1"/>
</dbReference>
<dbReference type="RefSeq" id="WP_264714984.1">
    <property type="nucleotide sequence ID" value="NZ_JAPDNT010000016.1"/>
</dbReference>
<keyword evidence="3" id="KW-1185">Reference proteome</keyword>
<dbReference type="InterPro" id="IPR025333">
    <property type="entry name" value="DUF4239"/>
</dbReference>
<feature type="transmembrane region" description="Helical" evidence="1">
    <location>
        <begin position="45"/>
        <end position="63"/>
    </location>
</feature>
<reference evidence="2" key="1">
    <citation type="submission" date="2022-09" db="EMBL/GenBank/DDBJ databases">
        <title>Rhodovastum sp. nov. RN2-1 isolated from soil in Seongnam, South Korea.</title>
        <authorList>
            <person name="Le N.T."/>
        </authorList>
    </citation>
    <scope>NUCLEOTIDE SEQUENCE</scope>
    <source>
        <strain evidence="2">RN2-1</strain>
    </source>
</reference>
<feature type="transmembrane region" description="Helical" evidence="1">
    <location>
        <begin position="6"/>
        <end position="24"/>
    </location>
</feature>
<organism evidence="2 3">
    <name type="scientific">Limobrevibacterium gyesilva</name>
    <dbReference type="NCBI Taxonomy" id="2991712"/>
    <lineage>
        <taxon>Bacteria</taxon>
        <taxon>Pseudomonadati</taxon>
        <taxon>Pseudomonadota</taxon>
        <taxon>Alphaproteobacteria</taxon>
        <taxon>Acetobacterales</taxon>
        <taxon>Acetobacteraceae</taxon>
        <taxon>Limobrevibacterium</taxon>
    </lineage>
</organism>
<proteinExistence type="predicted"/>
<evidence type="ECO:0000313" key="2">
    <source>
        <dbReference type="EMBL" id="MCW3476222.1"/>
    </source>
</evidence>
<dbReference type="Proteomes" id="UP001165679">
    <property type="component" value="Unassembled WGS sequence"/>
</dbReference>
<evidence type="ECO:0000313" key="3">
    <source>
        <dbReference type="Proteomes" id="UP001165679"/>
    </source>
</evidence>
<comment type="caution">
    <text evidence="2">The sequence shown here is derived from an EMBL/GenBank/DDBJ whole genome shotgun (WGS) entry which is preliminary data.</text>
</comment>
<dbReference type="EMBL" id="JAPDNT010000016">
    <property type="protein sequence ID" value="MCW3476222.1"/>
    <property type="molecule type" value="Genomic_DNA"/>
</dbReference>